<dbReference type="InterPro" id="IPR009072">
    <property type="entry name" value="Histone-fold"/>
</dbReference>
<reference evidence="4 5" key="1">
    <citation type="journal article" date="2012" name="BMC Genomics">
        <title>Sequencing the genome of Marssonina brunnea reveals fungus-poplar co-evolution.</title>
        <authorList>
            <person name="Zhu S."/>
            <person name="Cao Y.-Z."/>
            <person name="Jiang C."/>
            <person name="Tan B.-Y."/>
            <person name="Wang Z."/>
            <person name="Feng S."/>
            <person name="Zhang L."/>
            <person name="Su X.-H."/>
            <person name="Brejova B."/>
            <person name="Vinar T."/>
            <person name="Xu M."/>
            <person name="Wang M.-X."/>
            <person name="Zhang S.-G."/>
            <person name="Huang M.-R."/>
            <person name="Wu R."/>
            <person name="Zhou Y."/>
        </authorList>
    </citation>
    <scope>NUCLEOTIDE SEQUENCE [LARGE SCALE GENOMIC DNA]</scope>
    <source>
        <strain evidence="4 5">MB_m1</strain>
    </source>
</reference>
<protein>
    <recommendedName>
        <fullName evidence="3">Core Histone H2A/H2B/H3 domain-containing protein</fullName>
    </recommendedName>
</protein>
<keyword evidence="5" id="KW-1185">Reference proteome</keyword>
<feature type="domain" description="Core Histone H2A/H2B/H3" evidence="3">
    <location>
        <begin position="55"/>
        <end position="129"/>
    </location>
</feature>
<feature type="compositionally biased region" description="Basic and acidic residues" evidence="1">
    <location>
        <begin position="323"/>
        <end position="338"/>
    </location>
</feature>
<feature type="signal peptide" evidence="2">
    <location>
        <begin position="1"/>
        <end position="20"/>
    </location>
</feature>
<keyword evidence="2" id="KW-0732">Signal</keyword>
<feature type="chain" id="PRO_5003854854" description="Core Histone H2A/H2B/H3 domain-containing protein" evidence="2">
    <location>
        <begin position="21"/>
        <end position="338"/>
    </location>
</feature>
<dbReference type="GO" id="GO:0003677">
    <property type="term" value="F:DNA binding"/>
    <property type="evidence" value="ECO:0007669"/>
    <property type="project" value="InterPro"/>
</dbReference>
<dbReference type="Gene3D" id="1.10.20.10">
    <property type="entry name" value="Histone, subunit A"/>
    <property type="match status" value="1"/>
</dbReference>
<dbReference type="AlphaFoldDB" id="K1X1R1"/>
<evidence type="ECO:0000256" key="2">
    <source>
        <dbReference type="SAM" id="SignalP"/>
    </source>
</evidence>
<dbReference type="Pfam" id="PF00125">
    <property type="entry name" value="Histone"/>
    <property type="match status" value="1"/>
</dbReference>
<dbReference type="EMBL" id="JH921444">
    <property type="protein sequence ID" value="EKD14748.1"/>
    <property type="molecule type" value="Genomic_DNA"/>
</dbReference>
<feature type="region of interest" description="Disordered" evidence="1">
    <location>
        <begin position="28"/>
        <end position="58"/>
    </location>
</feature>
<accession>K1X1R1</accession>
<dbReference type="GO" id="GO:0046982">
    <property type="term" value="F:protein heterodimerization activity"/>
    <property type="evidence" value="ECO:0007669"/>
    <property type="project" value="InterPro"/>
</dbReference>
<evidence type="ECO:0000259" key="3">
    <source>
        <dbReference type="Pfam" id="PF00125"/>
    </source>
</evidence>
<organism evidence="4 5">
    <name type="scientific">Marssonina brunnea f. sp. multigermtubi (strain MB_m1)</name>
    <name type="common">Marssonina leaf spot fungus</name>
    <dbReference type="NCBI Taxonomy" id="1072389"/>
    <lineage>
        <taxon>Eukaryota</taxon>
        <taxon>Fungi</taxon>
        <taxon>Dikarya</taxon>
        <taxon>Ascomycota</taxon>
        <taxon>Pezizomycotina</taxon>
        <taxon>Leotiomycetes</taxon>
        <taxon>Helotiales</taxon>
        <taxon>Drepanopezizaceae</taxon>
        <taxon>Drepanopeziza</taxon>
    </lineage>
</organism>
<evidence type="ECO:0000313" key="4">
    <source>
        <dbReference type="EMBL" id="EKD14748.1"/>
    </source>
</evidence>
<feature type="compositionally biased region" description="Acidic residues" evidence="1">
    <location>
        <begin position="35"/>
        <end position="47"/>
    </location>
</feature>
<dbReference type="InParanoid" id="K1X1R1"/>
<dbReference type="InterPro" id="IPR007125">
    <property type="entry name" value="H2A/H2B/H3"/>
</dbReference>
<feature type="compositionally biased region" description="Pro residues" evidence="1">
    <location>
        <begin position="175"/>
        <end position="197"/>
    </location>
</feature>
<feature type="region of interest" description="Disordered" evidence="1">
    <location>
        <begin position="278"/>
        <end position="338"/>
    </location>
</feature>
<name>K1X1R1_MARBU</name>
<feature type="region of interest" description="Disordered" evidence="1">
    <location>
        <begin position="115"/>
        <end position="264"/>
    </location>
</feature>
<feature type="compositionally biased region" description="Basic residues" evidence="1">
    <location>
        <begin position="293"/>
        <end position="303"/>
    </location>
</feature>
<feature type="compositionally biased region" description="Basic and acidic residues" evidence="1">
    <location>
        <begin position="115"/>
        <end position="132"/>
    </location>
</feature>
<proteinExistence type="predicted"/>
<dbReference type="KEGG" id="mbe:MBM_06959"/>
<feature type="compositionally biased region" description="Polar residues" evidence="1">
    <location>
        <begin position="279"/>
        <end position="291"/>
    </location>
</feature>
<gene>
    <name evidence="4" type="ORF">MBM_06959</name>
</gene>
<dbReference type="Proteomes" id="UP000006753">
    <property type="component" value="Unassembled WGS sequence"/>
</dbReference>
<dbReference type="OrthoDB" id="10459977at2759"/>
<dbReference type="HOGENOM" id="CLU_821534_0_0_1"/>
<evidence type="ECO:0000313" key="5">
    <source>
        <dbReference type="Proteomes" id="UP000006753"/>
    </source>
</evidence>
<evidence type="ECO:0000256" key="1">
    <source>
        <dbReference type="SAM" id="MobiDB-lite"/>
    </source>
</evidence>
<dbReference type="SUPFAM" id="SSF47113">
    <property type="entry name" value="Histone-fold"/>
    <property type="match status" value="1"/>
</dbReference>
<sequence length="338" mass="36815">MSSSTGASHLPSISVWFARAVLILQQLDNTADRPEDQDEEMASESDTDPSGSATADSKSKFIFDQVVKDILKENPGSEGVLAIGEEALKTLEEAAEDFLVEEFEAAGSVAAKDNQRVTVSEKDMRAARELRENVQAGEGPSKHGDGNGAQVSAKAHLARINTERQVSQIDKSPKPKPAPAPAPASAPAPAHPQPARPQSPRKPRTKPSAATPSRVRNRRPPLKNTLARAAERESKETTTTNFYVQEIYKETPSQPNPRSSAAAADKQSVLFASIHLASAKTTSQQLTNYNRQVVRRSSKRKGYRSLPSFKGPANRLTLKRQRRGTDRCTVRDRQTDSS</sequence>